<evidence type="ECO:0000256" key="2">
    <source>
        <dbReference type="SAM" id="Phobius"/>
    </source>
</evidence>
<reference evidence="3 4" key="1">
    <citation type="journal article" date="2023" name="Commun. Biol.">
        <title>Genome analysis of Parmales, the sister group of diatoms, reveals the evolutionary specialization of diatoms from phago-mixotrophs to photoautotrophs.</title>
        <authorList>
            <person name="Ban H."/>
            <person name="Sato S."/>
            <person name="Yoshikawa S."/>
            <person name="Yamada K."/>
            <person name="Nakamura Y."/>
            <person name="Ichinomiya M."/>
            <person name="Sato N."/>
            <person name="Blanc-Mathieu R."/>
            <person name="Endo H."/>
            <person name="Kuwata A."/>
            <person name="Ogata H."/>
        </authorList>
    </citation>
    <scope>NUCLEOTIDE SEQUENCE [LARGE SCALE GENOMIC DNA]</scope>
</reference>
<feature type="transmembrane region" description="Helical" evidence="2">
    <location>
        <begin position="20"/>
        <end position="36"/>
    </location>
</feature>
<gene>
    <name evidence="3" type="ORF">TeGR_g12075</name>
</gene>
<comment type="caution">
    <text evidence="3">The sequence shown here is derived from an EMBL/GenBank/DDBJ whole genome shotgun (WGS) entry which is preliminary data.</text>
</comment>
<protein>
    <submittedName>
        <fullName evidence="3">Uncharacterized protein</fullName>
    </submittedName>
</protein>
<keyword evidence="4" id="KW-1185">Reference proteome</keyword>
<evidence type="ECO:0000313" key="4">
    <source>
        <dbReference type="Proteomes" id="UP001165060"/>
    </source>
</evidence>
<dbReference type="Proteomes" id="UP001165060">
    <property type="component" value="Unassembled WGS sequence"/>
</dbReference>
<evidence type="ECO:0000313" key="3">
    <source>
        <dbReference type="EMBL" id="GMI24042.1"/>
    </source>
</evidence>
<organism evidence="3 4">
    <name type="scientific">Tetraparma gracilis</name>
    <dbReference type="NCBI Taxonomy" id="2962635"/>
    <lineage>
        <taxon>Eukaryota</taxon>
        <taxon>Sar</taxon>
        <taxon>Stramenopiles</taxon>
        <taxon>Ochrophyta</taxon>
        <taxon>Bolidophyceae</taxon>
        <taxon>Parmales</taxon>
        <taxon>Triparmaceae</taxon>
        <taxon>Tetraparma</taxon>
    </lineage>
</organism>
<dbReference type="EMBL" id="BRYB01001366">
    <property type="protein sequence ID" value="GMI24042.1"/>
    <property type="molecule type" value="Genomic_DNA"/>
</dbReference>
<sequence>MMPTRTKPAFASTLYKGKFVGVFLLFHVFVAQLLLWKEYGPVVGSMHGLWVCSVSILLCAYGMLANNATAVAASMVAVSTGHFLWTIDTMYMGWTWSSDTIFDIASFNSVNGEPTRETIYTTSHHIWFIPLCVWWLRGMGERLEFKHLLWSALWILAVSAGTACVVPMECVPWDSPDGYVCFDLNINMVKKWWGLEDVYLFHFLDRNNGTHALIFYCYANFIHDFVFNGFWWSLLKIAVNGLEWEEEEEEEEGKVEAGGKKNKRKDKKQ</sequence>
<keyword evidence="2" id="KW-0472">Membrane</keyword>
<evidence type="ECO:0000256" key="1">
    <source>
        <dbReference type="SAM" id="MobiDB-lite"/>
    </source>
</evidence>
<name>A0ABQ6MD09_9STRA</name>
<proteinExistence type="predicted"/>
<feature type="compositionally biased region" description="Basic residues" evidence="1">
    <location>
        <begin position="260"/>
        <end position="269"/>
    </location>
</feature>
<accession>A0ABQ6MD09</accession>
<feature type="transmembrane region" description="Helical" evidence="2">
    <location>
        <begin position="42"/>
        <end position="61"/>
    </location>
</feature>
<feature type="region of interest" description="Disordered" evidence="1">
    <location>
        <begin position="245"/>
        <end position="269"/>
    </location>
</feature>
<feature type="transmembrane region" description="Helical" evidence="2">
    <location>
        <begin position="148"/>
        <end position="168"/>
    </location>
</feature>
<keyword evidence="2" id="KW-0812">Transmembrane</keyword>
<keyword evidence="2" id="KW-1133">Transmembrane helix</keyword>